<evidence type="ECO:0000256" key="3">
    <source>
        <dbReference type="ARBA" id="ARBA00022692"/>
    </source>
</evidence>
<keyword evidence="8" id="KW-1185">Reference proteome</keyword>
<gene>
    <name evidence="7" type="ordered locus">ANT_12880</name>
</gene>
<keyword evidence="4 6" id="KW-1133">Transmembrane helix</keyword>
<dbReference type="eggNOG" id="COG4177">
    <property type="taxonomic scope" value="Bacteria"/>
</dbReference>
<evidence type="ECO:0000256" key="5">
    <source>
        <dbReference type="ARBA" id="ARBA00023136"/>
    </source>
</evidence>
<dbReference type="GO" id="GO:0005886">
    <property type="term" value="C:plasma membrane"/>
    <property type="evidence" value="ECO:0007669"/>
    <property type="project" value="UniProtKB-SubCell"/>
</dbReference>
<dbReference type="PANTHER" id="PTHR30482">
    <property type="entry name" value="HIGH-AFFINITY BRANCHED-CHAIN AMINO ACID TRANSPORT SYSTEM PERMEASE"/>
    <property type="match status" value="1"/>
</dbReference>
<feature type="transmembrane region" description="Helical" evidence="6">
    <location>
        <begin position="38"/>
        <end position="55"/>
    </location>
</feature>
<sequence>MKRISRTTLIFLGSIVAFTLVVQVLISLNVLSPFWNTILRQGAVMAIVSLGLNLIYGFNGQFSLGQWGFYAIGAYSAADITYRWTNDANSNGLTVLFFTVVLVGAAILILYRVFGKIRGVDPLSAFAIYLIAAIGLTALAVSIGNITAPGVNGLLKVLPANIANTVVYLLAVIIGGVLAAEVSFLFGLPVLTLGSDYFGIATLGFTIIVKVLLDNSDVMFGFVEMKGARGMIGIPKLTSWIWVMLFLILVLVITRNLLHSSYGRAIISVREDEIAAKAMGIDIGHYKTLTFVLGCLFAGLAGGLYAHINGFLHPDTFNFIKSFDPMIIVVFGGLGSVTGTIFAAFAWQLVLEGILRSILPPGFETWRYVVYPLLLLVMMLLKPNGLFGNYEIPYLRQVLPPKKSTEPKPAQTAKESL</sequence>
<feature type="transmembrane region" description="Helical" evidence="6">
    <location>
        <begin position="195"/>
        <end position="213"/>
    </location>
</feature>
<protein>
    <submittedName>
        <fullName evidence="7">Branched-chain amino acid ABC transporter permease protein</fullName>
    </submittedName>
</protein>
<feature type="transmembrane region" description="Helical" evidence="6">
    <location>
        <begin position="91"/>
        <end position="114"/>
    </location>
</feature>
<dbReference type="InterPro" id="IPR043428">
    <property type="entry name" value="LivM-like"/>
</dbReference>
<keyword evidence="2" id="KW-1003">Cell membrane</keyword>
<dbReference type="InterPro" id="IPR001851">
    <property type="entry name" value="ABC_transp_permease"/>
</dbReference>
<dbReference type="RefSeq" id="WP_013559710.1">
    <property type="nucleotide sequence ID" value="NC_014960.1"/>
</dbReference>
<feature type="transmembrane region" description="Helical" evidence="6">
    <location>
        <begin position="288"/>
        <end position="306"/>
    </location>
</feature>
<reference evidence="7 8" key="1">
    <citation type="submission" date="2010-12" db="EMBL/GenBank/DDBJ databases">
        <title>Whole genome sequence of Anaerolinea thermophila UNI-1.</title>
        <authorList>
            <person name="Narita-Yamada S."/>
            <person name="Kishi E."/>
            <person name="Watanabe Y."/>
            <person name="Takasaki K."/>
            <person name="Ankai A."/>
            <person name="Oguchi A."/>
            <person name="Fukui S."/>
            <person name="Takahashi M."/>
            <person name="Yashiro I."/>
            <person name="Hosoyama A."/>
            <person name="Sekiguchi Y."/>
            <person name="Hanada S."/>
            <person name="Fujita N."/>
        </authorList>
    </citation>
    <scope>NUCLEOTIDE SEQUENCE [LARGE SCALE GENOMIC DNA]</scope>
    <source>
        <strain evidence="8">DSM 14523 / JCM 11388 / NBRC 100420 / UNI-1</strain>
    </source>
</reference>
<feature type="transmembrane region" description="Helical" evidence="6">
    <location>
        <begin position="326"/>
        <end position="347"/>
    </location>
</feature>
<dbReference type="PANTHER" id="PTHR30482:SF10">
    <property type="entry name" value="HIGH-AFFINITY BRANCHED-CHAIN AMINO ACID TRANSPORT PROTEIN BRAE"/>
    <property type="match status" value="1"/>
</dbReference>
<feature type="transmembrane region" description="Helical" evidence="6">
    <location>
        <begin position="368"/>
        <end position="387"/>
    </location>
</feature>
<dbReference type="HOGENOM" id="CLU_031365_1_2_0"/>
<dbReference type="InParanoid" id="E8N4F8"/>
<dbReference type="EMBL" id="AP012029">
    <property type="protein sequence ID" value="BAJ63322.1"/>
    <property type="molecule type" value="Genomic_DNA"/>
</dbReference>
<dbReference type="KEGG" id="atm:ANT_12880"/>
<name>E8N4F8_ANATU</name>
<keyword evidence="3 6" id="KW-0812">Transmembrane</keyword>
<dbReference type="Pfam" id="PF02653">
    <property type="entry name" value="BPD_transp_2"/>
    <property type="match status" value="1"/>
</dbReference>
<feature type="transmembrane region" description="Helical" evidence="6">
    <location>
        <begin position="126"/>
        <end position="146"/>
    </location>
</feature>
<dbReference type="AlphaFoldDB" id="E8N4F8"/>
<evidence type="ECO:0000313" key="7">
    <source>
        <dbReference type="EMBL" id="BAJ63322.1"/>
    </source>
</evidence>
<dbReference type="CDD" id="cd06581">
    <property type="entry name" value="TM_PBP1_LivM_like"/>
    <property type="match status" value="1"/>
</dbReference>
<dbReference type="OrthoDB" id="9789927at2"/>
<feature type="transmembrane region" description="Helical" evidence="6">
    <location>
        <begin position="239"/>
        <end position="258"/>
    </location>
</feature>
<dbReference type="STRING" id="926569.ANT_12880"/>
<keyword evidence="5 6" id="KW-0472">Membrane</keyword>
<organism evidence="7 8">
    <name type="scientific">Anaerolinea thermophila (strain DSM 14523 / JCM 11388 / NBRC 100420 / UNI-1)</name>
    <dbReference type="NCBI Taxonomy" id="926569"/>
    <lineage>
        <taxon>Bacteria</taxon>
        <taxon>Bacillati</taxon>
        <taxon>Chloroflexota</taxon>
        <taxon>Anaerolineae</taxon>
        <taxon>Anaerolineales</taxon>
        <taxon>Anaerolineaceae</taxon>
        <taxon>Anaerolinea</taxon>
    </lineage>
</organism>
<proteinExistence type="predicted"/>
<dbReference type="Proteomes" id="UP000008922">
    <property type="component" value="Chromosome"/>
</dbReference>
<comment type="subcellular location">
    <subcellularLocation>
        <location evidence="1">Cell membrane</location>
        <topology evidence="1">Multi-pass membrane protein</topology>
    </subcellularLocation>
</comment>
<evidence type="ECO:0000256" key="2">
    <source>
        <dbReference type="ARBA" id="ARBA00022475"/>
    </source>
</evidence>
<feature type="transmembrane region" description="Helical" evidence="6">
    <location>
        <begin position="7"/>
        <end position="26"/>
    </location>
</feature>
<evidence type="ECO:0000256" key="1">
    <source>
        <dbReference type="ARBA" id="ARBA00004651"/>
    </source>
</evidence>
<evidence type="ECO:0000256" key="4">
    <source>
        <dbReference type="ARBA" id="ARBA00022989"/>
    </source>
</evidence>
<accession>E8N4F8</accession>
<feature type="transmembrane region" description="Helical" evidence="6">
    <location>
        <begin position="166"/>
        <end position="188"/>
    </location>
</feature>
<evidence type="ECO:0000313" key="8">
    <source>
        <dbReference type="Proteomes" id="UP000008922"/>
    </source>
</evidence>
<evidence type="ECO:0000256" key="6">
    <source>
        <dbReference type="SAM" id="Phobius"/>
    </source>
</evidence>
<dbReference type="GO" id="GO:0015658">
    <property type="term" value="F:branched-chain amino acid transmembrane transporter activity"/>
    <property type="evidence" value="ECO:0007669"/>
    <property type="project" value="InterPro"/>
</dbReference>